<dbReference type="AlphaFoldDB" id="A0AAJ7QKI8"/>
<protein>
    <submittedName>
        <fullName evidence="2">Uncharacterized protein LOC108901377</fullName>
    </submittedName>
</protein>
<dbReference type="Proteomes" id="UP000694890">
    <property type="component" value="Linkage group LG18"/>
</dbReference>
<evidence type="ECO:0000313" key="2">
    <source>
        <dbReference type="RefSeq" id="XP_018558361.1"/>
    </source>
</evidence>
<dbReference type="Gene3D" id="1.20.1250.10">
    <property type="match status" value="1"/>
</dbReference>
<dbReference type="InterPro" id="IPR009079">
    <property type="entry name" value="4_helix_cytokine-like_core"/>
</dbReference>
<organism evidence="1 2">
    <name type="scientific">Lates calcarifer</name>
    <name type="common">Barramundi</name>
    <name type="synonym">Holocentrus calcarifer</name>
    <dbReference type="NCBI Taxonomy" id="8187"/>
    <lineage>
        <taxon>Eukaryota</taxon>
        <taxon>Metazoa</taxon>
        <taxon>Chordata</taxon>
        <taxon>Craniata</taxon>
        <taxon>Vertebrata</taxon>
        <taxon>Euteleostomi</taxon>
        <taxon>Actinopterygii</taxon>
        <taxon>Neopterygii</taxon>
        <taxon>Teleostei</taxon>
        <taxon>Neoteleostei</taxon>
        <taxon>Acanthomorphata</taxon>
        <taxon>Carangaria</taxon>
        <taxon>Carangaria incertae sedis</taxon>
        <taxon>Centropomidae</taxon>
        <taxon>Lates</taxon>
    </lineage>
</organism>
<name>A0AAJ7QKI8_LATCA</name>
<dbReference type="KEGG" id="lcf:108901377"/>
<reference evidence="2" key="1">
    <citation type="submission" date="2025-08" db="UniProtKB">
        <authorList>
            <consortium name="RefSeq"/>
        </authorList>
    </citation>
    <scope>IDENTIFICATION</scope>
    <source>
        <tissue evidence="2">Brain</tissue>
    </source>
</reference>
<evidence type="ECO:0000313" key="1">
    <source>
        <dbReference type="Proteomes" id="UP000694890"/>
    </source>
</evidence>
<sequence length="213" mass="24775">MDIGVNDISVKFTDEPVLFEETEAAGENPLRDPESDLDCPDVRMSALTLLLGLVAGLVTTVTAQRGLTCRQEIPAELIRELWSRTTLLINKLPREENFSRRLRLLPKFCTKCPERAIGWLEMRELIDVYQRSVFSTAVVQKLLPLHYNDLLYRLQHTLQHCVSSSKHSKWLKIIKKMERKIKKKRRDEVALKAVGEFTFILRWIDELTQHHIL</sequence>
<dbReference type="RefSeq" id="XP_018558361.1">
    <property type="nucleotide sequence ID" value="XM_018702845.2"/>
</dbReference>
<accession>A0AAJ7QKI8</accession>
<dbReference type="SUPFAM" id="SSF47266">
    <property type="entry name" value="4-helical cytokines"/>
    <property type="match status" value="1"/>
</dbReference>
<dbReference type="GeneID" id="108901377"/>
<proteinExistence type="predicted"/>
<gene>
    <name evidence="2" type="primary">LOC108901377</name>
</gene>